<evidence type="ECO:0000313" key="2">
    <source>
        <dbReference type="EMBL" id="QIX89140.1"/>
    </source>
</evidence>
<feature type="transmembrane region" description="Helical" evidence="1">
    <location>
        <begin position="59"/>
        <end position="87"/>
    </location>
</feature>
<protein>
    <submittedName>
        <fullName evidence="2">Uncharacterized protein</fullName>
    </submittedName>
</protein>
<feature type="transmembrane region" description="Helical" evidence="1">
    <location>
        <begin position="6"/>
        <end position="25"/>
    </location>
</feature>
<name>A0AAP9LW75_9FIRM</name>
<dbReference type="GeneID" id="57959567"/>
<organism evidence="2 3">
    <name type="scientific">Enterocloster clostridioformis</name>
    <dbReference type="NCBI Taxonomy" id="1531"/>
    <lineage>
        <taxon>Bacteria</taxon>
        <taxon>Bacillati</taxon>
        <taxon>Bacillota</taxon>
        <taxon>Clostridia</taxon>
        <taxon>Lachnospirales</taxon>
        <taxon>Lachnospiraceae</taxon>
        <taxon>Enterocloster</taxon>
    </lineage>
</organism>
<proteinExistence type="predicted"/>
<keyword evidence="1" id="KW-1133">Transmembrane helix</keyword>
<gene>
    <name evidence="2" type="ORF">FOC47_00190</name>
</gene>
<keyword evidence="1" id="KW-0812">Transmembrane</keyword>
<keyword evidence="1" id="KW-0472">Membrane</keyword>
<dbReference type="AlphaFoldDB" id="A0AAP9LW75"/>
<dbReference type="RefSeq" id="WP_003523669.1">
    <property type="nucleotide sequence ID" value="NZ_CABKQO010000001.1"/>
</dbReference>
<sequence>MWTIIVCAFVAGIVIGILIFFTHFYHNKDLGKKFFEDSEKPFGKKAPEMYYHKQRMFRLCYGFFIGVNYLLVVMSISFTSVTIYMVMDDKLNLYIRIFISVMAAITTTLQTILRFDKVGEGYICAMRIIEQAILEYENRESTTLDVLNELPRSKLRGIKPSF</sequence>
<feature type="transmembrane region" description="Helical" evidence="1">
    <location>
        <begin position="93"/>
        <end position="113"/>
    </location>
</feature>
<accession>A0AAP9LW75</accession>
<dbReference type="EMBL" id="CP050964">
    <property type="protein sequence ID" value="QIX89140.1"/>
    <property type="molecule type" value="Genomic_DNA"/>
</dbReference>
<evidence type="ECO:0000256" key="1">
    <source>
        <dbReference type="SAM" id="Phobius"/>
    </source>
</evidence>
<dbReference type="Proteomes" id="UP000501069">
    <property type="component" value="Chromosome"/>
</dbReference>
<reference evidence="2 3" key="1">
    <citation type="submission" date="2019-11" db="EMBL/GenBank/DDBJ databases">
        <title>FDA dAtabase for Regulatory Grade micrObial Sequences (FDA-ARGOS): Supporting development and validation of Infectious Disease Dx tests.</title>
        <authorList>
            <person name="Turner S."/>
            <person name="Byrd R."/>
            <person name="Tallon L."/>
            <person name="Sadzewicz L."/>
            <person name="Vavikolanu K."/>
            <person name="Mehta A."/>
            <person name="Aluvathingal J."/>
            <person name="Nadendla S."/>
            <person name="Myers T."/>
            <person name="Yan Y."/>
            <person name="Sichtig H."/>
        </authorList>
    </citation>
    <scope>NUCLEOTIDE SEQUENCE [LARGE SCALE GENOMIC DNA]</scope>
    <source>
        <strain evidence="2 3">FDAARGOS_739</strain>
    </source>
</reference>
<evidence type="ECO:0000313" key="3">
    <source>
        <dbReference type="Proteomes" id="UP000501069"/>
    </source>
</evidence>